<dbReference type="GO" id="GO:0016274">
    <property type="term" value="F:protein-arginine N-methyltransferase activity"/>
    <property type="evidence" value="ECO:0007669"/>
    <property type="project" value="InterPro"/>
</dbReference>
<evidence type="ECO:0000256" key="1">
    <source>
        <dbReference type="ARBA" id="ARBA00022603"/>
    </source>
</evidence>
<feature type="region of interest" description="Disordered" evidence="5">
    <location>
        <begin position="63"/>
        <end position="86"/>
    </location>
</feature>
<evidence type="ECO:0000259" key="6">
    <source>
        <dbReference type="Pfam" id="PF05185"/>
    </source>
</evidence>
<sequence length="1016" mass="106945">MHDAQSSAGPSVSGSAASNLNSNSNTHARAQALRINVAQHIPASTLAYAAALAAFAESAAEQQQQQQQQKQQRRRSAALNPGGLETLPEASHINALNFATGLSPLGLPQDIDAAAEQALRSMPPAQRALTTARGDGYDSIVVELSNQAWRERWERLCLASLPDEMGAAGHSSGTGGAGAAGFNTSTGSASSSSVPPVNGHMAHDAAKTTGSQLAPPSWGSVPGGMGGSWEIISASGGAGIPGIVRSSSRPGLANAGEVKANVSRDGLPHITKEMYREAEEWRRAPAFKRAEVNLTRLDDTSGMIALASQWLDLDSPDEGVRLDAELALHQEIAYASHLGLSYVVVPPPSSAPEHRPFLKDYARAINGLVTARGDESASAGTWMTVCIRLPISSAHSLNEIMRRQVQRTPGSPALQASSVNVASLRADDDWAWEVWETVRTVCAYNTRVQIVLDLSFPLPGPASLARWAAEPVAGIWLPAQGFLANAKGYPVLSKAAQGFFRLLARRRPFVALAGTQNPPPIHPQVRSQPAAYLQYIRYLEGSMPAEGAVNTFARGYADWLQAPLQPLMDNLDNSTYEVFERDPVKYALYGEAVEKALADLPVSMTAHIWVCGAGRGPLVSQCIAAAERASRAVRITALEKNPNALVTLQERQAREWGDVVTVRFGDMRTYPVPPLQERADILVSELLGSFGDNELSPECLDGAVRFLKPDGISIPASYSAFLTPLSSSKLHAEVMGKSSGAHSATDVTKAAETQYVVLFQAVQHLAAKGGRGNWDKIQECWAFAHGPLDDVFAKGPDDMPLTNCHNIRTASHTFHIPNAGMCHGFAGYFEAVLYGDVMLSTYPEGGRGSTDMLSWFPIFFPLREPLYLPAGSELEVNMWRLTTTRRVWYEWCAEVYLPLSGPALGPTTLSSSSGGAAAGAGASGAGAGGSGSGSGSGSTVNPRLSVASTATDGSNAFQNAPGTPLLPDHAPGGGAGVEAGAGGGGGGGGGDASVRRIKTGFSGLCNPGGRSSWIGL</sequence>
<dbReference type="Gene3D" id="3.40.50.150">
    <property type="entry name" value="Vaccinia Virus protein VP39"/>
    <property type="match status" value="1"/>
</dbReference>
<dbReference type="SUPFAM" id="SSF53335">
    <property type="entry name" value="S-adenosyl-L-methionine-dependent methyltransferases"/>
    <property type="match status" value="1"/>
</dbReference>
<keyword evidence="2 4" id="KW-0808">Transferase</keyword>
<dbReference type="GO" id="GO:0006355">
    <property type="term" value="P:regulation of DNA-templated transcription"/>
    <property type="evidence" value="ECO:0007669"/>
    <property type="project" value="TreeGrafter"/>
</dbReference>
<evidence type="ECO:0000256" key="3">
    <source>
        <dbReference type="ARBA" id="ARBA00022691"/>
    </source>
</evidence>
<dbReference type="Proteomes" id="UP001176521">
    <property type="component" value="Unassembled WGS sequence"/>
</dbReference>
<organism evidence="9 10">
    <name type="scientific">Tilletia horrida</name>
    <dbReference type="NCBI Taxonomy" id="155126"/>
    <lineage>
        <taxon>Eukaryota</taxon>
        <taxon>Fungi</taxon>
        <taxon>Dikarya</taxon>
        <taxon>Basidiomycota</taxon>
        <taxon>Ustilaginomycotina</taxon>
        <taxon>Exobasidiomycetes</taxon>
        <taxon>Tilletiales</taxon>
        <taxon>Tilletiaceae</taxon>
        <taxon>Tilletia</taxon>
    </lineage>
</organism>
<reference evidence="9" key="1">
    <citation type="journal article" date="2023" name="PhytoFront">
        <title>Draft Genome Resources of Seven Strains of Tilletia horrida, Causal Agent of Kernel Smut of Rice.</title>
        <authorList>
            <person name="Khanal S."/>
            <person name="Antony Babu S."/>
            <person name="Zhou X.G."/>
        </authorList>
    </citation>
    <scope>NUCLEOTIDE SEQUENCE</scope>
    <source>
        <strain evidence="9">TX3</strain>
    </source>
</reference>
<keyword evidence="1 4" id="KW-0489">Methyltransferase</keyword>
<dbReference type="EMBL" id="JAPDMQ010000407">
    <property type="protein sequence ID" value="KAK0525264.1"/>
    <property type="molecule type" value="Genomic_DNA"/>
</dbReference>
<evidence type="ECO:0008006" key="11">
    <source>
        <dbReference type="Google" id="ProtNLM"/>
    </source>
</evidence>
<evidence type="ECO:0000313" key="9">
    <source>
        <dbReference type="EMBL" id="KAK0525264.1"/>
    </source>
</evidence>
<evidence type="ECO:0000256" key="5">
    <source>
        <dbReference type="SAM" id="MobiDB-lite"/>
    </source>
</evidence>
<feature type="domain" description="PRMT5 arginine-N-methyltransferase" evidence="6">
    <location>
        <begin position="550"/>
        <end position="714"/>
    </location>
</feature>
<dbReference type="Gene3D" id="2.70.160.11">
    <property type="entry name" value="Hnrnp arginine n-methyltransferase1"/>
    <property type="match status" value="1"/>
</dbReference>
<feature type="region of interest" description="Disordered" evidence="5">
    <location>
        <begin position="166"/>
        <end position="220"/>
    </location>
</feature>
<dbReference type="InterPro" id="IPR035075">
    <property type="entry name" value="PRMT5"/>
</dbReference>
<dbReference type="PROSITE" id="PS51678">
    <property type="entry name" value="SAM_MT_PRMT"/>
    <property type="match status" value="1"/>
</dbReference>
<evidence type="ECO:0000259" key="8">
    <source>
        <dbReference type="Pfam" id="PF17286"/>
    </source>
</evidence>
<dbReference type="GO" id="GO:0032259">
    <property type="term" value="P:methylation"/>
    <property type="evidence" value="ECO:0007669"/>
    <property type="project" value="UniProtKB-KW"/>
</dbReference>
<evidence type="ECO:0000259" key="7">
    <source>
        <dbReference type="Pfam" id="PF17285"/>
    </source>
</evidence>
<dbReference type="Pfam" id="PF17286">
    <property type="entry name" value="PRMT5_C"/>
    <property type="match status" value="1"/>
</dbReference>
<feature type="compositionally biased region" description="Gly residues" evidence="5">
    <location>
        <begin position="916"/>
        <end position="936"/>
    </location>
</feature>
<evidence type="ECO:0000256" key="4">
    <source>
        <dbReference type="PROSITE-ProRule" id="PRU01015"/>
    </source>
</evidence>
<feature type="region of interest" description="Disordered" evidence="5">
    <location>
        <begin position="1"/>
        <end position="23"/>
    </location>
</feature>
<dbReference type="CDD" id="cd02440">
    <property type="entry name" value="AdoMet_MTases"/>
    <property type="match status" value="1"/>
</dbReference>
<protein>
    <recommendedName>
        <fullName evidence="11">Protein arginine N-methyltransferase</fullName>
    </recommendedName>
</protein>
<evidence type="ECO:0000256" key="2">
    <source>
        <dbReference type="ARBA" id="ARBA00022679"/>
    </source>
</evidence>
<dbReference type="AlphaFoldDB" id="A0AAN6G7Q0"/>
<feature type="region of interest" description="Disordered" evidence="5">
    <location>
        <begin position="908"/>
        <end position="993"/>
    </location>
</feature>
<comment type="caution">
    <text evidence="9">The sequence shown here is derived from an EMBL/GenBank/DDBJ whole genome shotgun (WGS) entry which is preliminary data.</text>
</comment>
<feature type="compositionally biased region" description="Low complexity" evidence="5">
    <location>
        <begin position="180"/>
        <end position="193"/>
    </location>
</feature>
<keyword evidence="3 4" id="KW-0949">S-adenosyl-L-methionine</keyword>
<dbReference type="GO" id="GO:0005829">
    <property type="term" value="C:cytosol"/>
    <property type="evidence" value="ECO:0007669"/>
    <property type="project" value="TreeGrafter"/>
</dbReference>
<feature type="domain" description="PRMT5 TIM barrel" evidence="7">
    <location>
        <begin position="270"/>
        <end position="540"/>
    </location>
</feature>
<dbReference type="Pfam" id="PF17285">
    <property type="entry name" value="PRMT5_TIM"/>
    <property type="match status" value="1"/>
</dbReference>
<dbReference type="PANTHER" id="PTHR10738">
    <property type="entry name" value="PROTEIN ARGININE N-METHYLTRANSFERASE 5"/>
    <property type="match status" value="1"/>
</dbReference>
<dbReference type="InterPro" id="IPR035248">
    <property type="entry name" value="PRMT5_C"/>
</dbReference>
<dbReference type="Gene3D" id="3.20.20.150">
    <property type="entry name" value="Divalent-metal-dependent TIM barrel enzymes"/>
    <property type="match status" value="1"/>
</dbReference>
<feature type="compositionally biased region" description="Gly residues" evidence="5">
    <location>
        <begin position="971"/>
        <end position="991"/>
    </location>
</feature>
<keyword evidence="10" id="KW-1185">Reference proteome</keyword>
<feature type="compositionally biased region" description="Polar residues" evidence="5">
    <location>
        <begin position="939"/>
        <end position="961"/>
    </location>
</feature>
<dbReference type="GO" id="GO:0005634">
    <property type="term" value="C:nucleus"/>
    <property type="evidence" value="ECO:0007669"/>
    <property type="project" value="TreeGrafter"/>
</dbReference>
<dbReference type="InterPro" id="IPR035247">
    <property type="entry name" value="PRMT5_TIM"/>
</dbReference>
<dbReference type="Pfam" id="PF05185">
    <property type="entry name" value="PRMT5"/>
    <property type="match status" value="1"/>
</dbReference>
<accession>A0AAN6G7Q0</accession>
<evidence type="ECO:0000313" key="10">
    <source>
        <dbReference type="Proteomes" id="UP001176521"/>
    </source>
</evidence>
<feature type="domain" description="PRMT5 oligomerisation" evidence="8">
    <location>
        <begin position="717"/>
        <end position="898"/>
    </location>
</feature>
<dbReference type="InterPro" id="IPR025799">
    <property type="entry name" value="Arg_MeTrfase"/>
</dbReference>
<proteinExistence type="predicted"/>
<dbReference type="PANTHER" id="PTHR10738:SF0">
    <property type="entry name" value="PROTEIN ARGININE N-METHYLTRANSFERASE 5"/>
    <property type="match status" value="1"/>
</dbReference>
<gene>
    <name evidence="9" type="ORF">OC842_005563</name>
</gene>
<dbReference type="InterPro" id="IPR029063">
    <property type="entry name" value="SAM-dependent_MTases_sf"/>
</dbReference>
<name>A0AAN6G7Q0_9BASI</name>